<keyword evidence="1" id="KW-0472">Membrane</keyword>
<evidence type="ECO:0000256" key="1">
    <source>
        <dbReference type="SAM" id="Phobius"/>
    </source>
</evidence>
<proteinExistence type="predicted"/>
<feature type="transmembrane region" description="Helical" evidence="1">
    <location>
        <begin position="12"/>
        <end position="31"/>
    </location>
</feature>
<sequence length="192" mass="22374">MLSKLRELWNNKGFEICLGICLGFLIIFGIYNKLRGFSGTFSEKGKYYTAPKYIHKYIPNKNNTSTGSRAKESKGESECRRVLQSLFNRKFASSRPDFLRNPVTGGNFNLELDCYDSNMKLAVEYNGVQHYVYTPYFQKSKAHFLNQKYRDDMKQRICKENGVVLITVPYTVKIKDIQSFIVNECRKYGYKV</sequence>
<keyword evidence="1" id="KW-1133">Transmembrane helix</keyword>
<evidence type="ECO:0000313" key="2">
    <source>
        <dbReference type="EMBL" id="QHU34530.1"/>
    </source>
</evidence>
<keyword evidence="1" id="KW-0812">Transmembrane</keyword>
<name>A0A6C0LVX5_9ZZZZ</name>
<reference evidence="2" key="1">
    <citation type="journal article" date="2020" name="Nature">
        <title>Giant virus diversity and host interactions through global metagenomics.</title>
        <authorList>
            <person name="Schulz F."/>
            <person name="Roux S."/>
            <person name="Paez-Espino D."/>
            <person name="Jungbluth S."/>
            <person name="Walsh D.A."/>
            <person name="Denef V.J."/>
            <person name="McMahon K.D."/>
            <person name="Konstantinidis K.T."/>
            <person name="Eloe-Fadrosh E.A."/>
            <person name="Kyrpides N.C."/>
            <person name="Woyke T."/>
        </authorList>
    </citation>
    <scope>NUCLEOTIDE SEQUENCE</scope>
    <source>
        <strain evidence="2">GVMAG-S-1016713-169</strain>
    </source>
</reference>
<dbReference type="AlphaFoldDB" id="A0A6C0LVX5"/>
<dbReference type="EMBL" id="MN740573">
    <property type="protein sequence ID" value="QHU34530.1"/>
    <property type="molecule type" value="Genomic_DNA"/>
</dbReference>
<dbReference type="Gene3D" id="3.40.960.10">
    <property type="entry name" value="VSR Endonuclease"/>
    <property type="match status" value="1"/>
</dbReference>
<organism evidence="2">
    <name type="scientific">viral metagenome</name>
    <dbReference type="NCBI Taxonomy" id="1070528"/>
    <lineage>
        <taxon>unclassified sequences</taxon>
        <taxon>metagenomes</taxon>
        <taxon>organismal metagenomes</taxon>
    </lineage>
</organism>
<protein>
    <submittedName>
        <fullName evidence="2">Uncharacterized protein</fullName>
    </submittedName>
</protein>
<accession>A0A6C0LVX5</accession>